<keyword evidence="6 7" id="KW-0449">Lipoprotein</keyword>
<accession>U2UY04</accession>
<dbReference type="PANTHER" id="PTHR30429:SF1">
    <property type="entry name" value="D-METHIONINE-BINDING LIPOPROTEIN METQ-RELATED"/>
    <property type="match status" value="1"/>
</dbReference>
<gene>
    <name evidence="7" type="ORF">HMPREF1316_2452</name>
</gene>
<sequence>MDLGTAGNAKTKESSMTASITRRTALRMAGLAGLTSILAACGGAGGAQNAGETKVIKVGTRADSMDKLAAVTPDIEAAGYKIEGVSFDDSVLPNQALGEVSIDCNWYQHEPYLEAYNKSNGTDFVMVEPKSYAPLFGMYSSKWKSLDELPDGATLGMCSDASNQARGMTMLQDQGLLTLADGVETPTIHDVKDNPRNLQFIEAEMQLLPQSIDDVDGICLAAAHMVNAGKDANSYIARSQDEEEYAVGFVVRKEDADAAWATGLAKAVQCDHLRDYLANEMKGSMVPTWS</sequence>
<dbReference type="Proteomes" id="UP000016638">
    <property type="component" value="Unassembled WGS sequence"/>
</dbReference>
<evidence type="ECO:0000256" key="4">
    <source>
        <dbReference type="ARBA" id="ARBA00023136"/>
    </source>
</evidence>
<evidence type="ECO:0000313" key="8">
    <source>
        <dbReference type="Proteomes" id="UP000016638"/>
    </source>
</evidence>
<comment type="caution">
    <text evidence="7">The sequence shown here is derived from an EMBL/GenBank/DDBJ whole genome shotgun (WGS) entry which is preliminary data.</text>
</comment>
<evidence type="ECO:0000256" key="5">
    <source>
        <dbReference type="ARBA" id="ARBA00023139"/>
    </source>
</evidence>
<protein>
    <submittedName>
        <fullName evidence="7">NLPA lipoprotein</fullName>
    </submittedName>
</protein>
<keyword evidence="8" id="KW-1185">Reference proteome</keyword>
<dbReference type="EMBL" id="AWEZ01000048">
    <property type="protein sequence ID" value="ERL07992.1"/>
    <property type="molecule type" value="Genomic_DNA"/>
</dbReference>
<evidence type="ECO:0000256" key="6">
    <source>
        <dbReference type="ARBA" id="ARBA00023288"/>
    </source>
</evidence>
<dbReference type="GO" id="GO:0016020">
    <property type="term" value="C:membrane"/>
    <property type="evidence" value="ECO:0007669"/>
    <property type="project" value="UniProtKB-SubCell"/>
</dbReference>
<keyword evidence="3" id="KW-0732">Signal</keyword>
<keyword evidence="4" id="KW-0472">Membrane</keyword>
<dbReference type="eggNOG" id="COG1464">
    <property type="taxonomic scope" value="Bacteria"/>
</dbReference>
<dbReference type="SUPFAM" id="SSF53850">
    <property type="entry name" value="Periplasmic binding protein-like II"/>
    <property type="match status" value="1"/>
</dbReference>
<reference evidence="7 8" key="1">
    <citation type="submission" date="2013-08" db="EMBL/GenBank/DDBJ databases">
        <authorList>
            <person name="Durkin A.S."/>
            <person name="Haft D.R."/>
            <person name="McCorrison J."/>
            <person name="Torralba M."/>
            <person name="Gillis M."/>
            <person name="Haft D.H."/>
            <person name="Methe B."/>
            <person name="Sutton G."/>
            <person name="Nelson K.E."/>
        </authorList>
    </citation>
    <scope>NUCLEOTIDE SEQUENCE [LARGE SCALE GENOMIC DNA]</scope>
    <source>
        <strain evidence="7 8">F0195</strain>
    </source>
</reference>
<evidence type="ECO:0000256" key="1">
    <source>
        <dbReference type="ARBA" id="ARBA00004635"/>
    </source>
</evidence>
<name>U2UY04_9ACTN</name>
<comment type="similarity">
    <text evidence="2">Belongs to the NlpA lipoprotein family.</text>
</comment>
<proteinExistence type="inferred from homology"/>
<dbReference type="InterPro" id="IPR004872">
    <property type="entry name" value="Lipoprotein_NlpA"/>
</dbReference>
<evidence type="ECO:0000256" key="2">
    <source>
        <dbReference type="ARBA" id="ARBA00008973"/>
    </source>
</evidence>
<dbReference type="STRING" id="1125712.HMPREF1316_2452"/>
<dbReference type="Pfam" id="PF03180">
    <property type="entry name" value="Lipoprotein_9"/>
    <property type="match status" value="1"/>
</dbReference>
<evidence type="ECO:0000313" key="7">
    <source>
        <dbReference type="EMBL" id="ERL07992.1"/>
    </source>
</evidence>
<dbReference type="PANTHER" id="PTHR30429">
    <property type="entry name" value="D-METHIONINE-BINDING LIPOPROTEIN METQ"/>
    <property type="match status" value="1"/>
</dbReference>
<evidence type="ECO:0000256" key="3">
    <source>
        <dbReference type="ARBA" id="ARBA00022729"/>
    </source>
</evidence>
<dbReference type="AlphaFoldDB" id="U2UY04"/>
<keyword evidence="5" id="KW-0564">Palmitate</keyword>
<dbReference type="PATRIC" id="fig|1125712.3.peg.1455"/>
<dbReference type="Gene3D" id="3.40.190.10">
    <property type="entry name" value="Periplasmic binding protein-like II"/>
    <property type="match status" value="2"/>
</dbReference>
<comment type="subcellular location">
    <subcellularLocation>
        <location evidence="1">Membrane</location>
        <topology evidence="1">Lipid-anchor</topology>
    </subcellularLocation>
</comment>
<organism evidence="7 8">
    <name type="scientific">Olsenella profusa F0195</name>
    <dbReference type="NCBI Taxonomy" id="1125712"/>
    <lineage>
        <taxon>Bacteria</taxon>
        <taxon>Bacillati</taxon>
        <taxon>Actinomycetota</taxon>
        <taxon>Coriobacteriia</taxon>
        <taxon>Coriobacteriales</taxon>
        <taxon>Atopobiaceae</taxon>
        <taxon>Olsenella</taxon>
    </lineage>
</organism>